<comment type="caution">
    <text evidence="1">The sequence shown here is derived from an EMBL/GenBank/DDBJ whole genome shotgun (WGS) entry which is preliminary data.</text>
</comment>
<dbReference type="EMBL" id="MU268327">
    <property type="protein sequence ID" value="KAH7904909.1"/>
    <property type="molecule type" value="Genomic_DNA"/>
</dbReference>
<keyword evidence="2" id="KW-1185">Reference proteome</keyword>
<evidence type="ECO:0000313" key="2">
    <source>
        <dbReference type="Proteomes" id="UP000790377"/>
    </source>
</evidence>
<accession>A0ACB7ZW37</accession>
<organism evidence="1 2">
    <name type="scientific">Hygrophoropsis aurantiaca</name>
    <dbReference type="NCBI Taxonomy" id="72124"/>
    <lineage>
        <taxon>Eukaryota</taxon>
        <taxon>Fungi</taxon>
        <taxon>Dikarya</taxon>
        <taxon>Basidiomycota</taxon>
        <taxon>Agaricomycotina</taxon>
        <taxon>Agaricomycetes</taxon>
        <taxon>Agaricomycetidae</taxon>
        <taxon>Boletales</taxon>
        <taxon>Coniophorineae</taxon>
        <taxon>Hygrophoropsidaceae</taxon>
        <taxon>Hygrophoropsis</taxon>
    </lineage>
</organism>
<name>A0ACB7ZW37_9AGAM</name>
<dbReference type="Proteomes" id="UP000790377">
    <property type="component" value="Unassembled WGS sequence"/>
</dbReference>
<evidence type="ECO:0000313" key="1">
    <source>
        <dbReference type="EMBL" id="KAH7904909.1"/>
    </source>
</evidence>
<proteinExistence type="predicted"/>
<reference evidence="1" key="1">
    <citation type="journal article" date="2021" name="New Phytol.">
        <title>Evolutionary innovations through gain and loss of genes in the ectomycorrhizal Boletales.</title>
        <authorList>
            <person name="Wu G."/>
            <person name="Miyauchi S."/>
            <person name="Morin E."/>
            <person name="Kuo A."/>
            <person name="Drula E."/>
            <person name="Varga T."/>
            <person name="Kohler A."/>
            <person name="Feng B."/>
            <person name="Cao Y."/>
            <person name="Lipzen A."/>
            <person name="Daum C."/>
            <person name="Hundley H."/>
            <person name="Pangilinan J."/>
            <person name="Johnson J."/>
            <person name="Barry K."/>
            <person name="LaButti K."/>
            <person name="Ng V."/>
            <person name="Ahrendt S."/>
            <person name="Min B."/>
            <person name="Choi I.G."/>
            <person name="Park H."/>
            <person name="Plett J.M."/>
            <person name="Magnuson J."/>
            <person name="Spatafora J.W."/>
            <person name="Nagy L.G."/>
            <person name="Henrissat B."/>
            <person name="Grigoriev I.V."/>
            <person name="Yang Z.L."/>
            <person name="Xu J."/>
            <person name="Martin F.M."/>
        </authorList>
    </citation>
    <scope>NUCLEOTIDE SEQUENCE</scope>
    <source>
        <strain evidence="1">ATCC 28755</strain>
    </source>
</reference>
<gene>
    <name evidence="1" type="ORF">BJ138DRAFT_1118961</name>
</gene>
<protein>
    <submittedName>
        <fullName evidence="1">Uncharacterized protein</fullName>
    </submittedName>
</protein>
<sequence length="152" mass="16997">MAQGERLNNWRTRVNHVDRLLASIHDKCTALDRLTGGTTLVLHHRGAMQPGAEVLPENMNADVYLNPQILTRHPELHTAIAEIVQLFIEKLAVPSAKAFVDARLAHGWKEANETPQRPRQHINLLTLPLVPQPTTANSTRFVFPGRPSQSLL</sequence>